<dbReference type="SUPFAM" id="SSF81383">
    <property type="entry name" value="F-box domain"/>
    <property type="match status" value="1"/>
</dbReference>
<proteinExistence type="predicted"/>
<dbReference type="EMBL" id="KV426194">
    <property type="protein sequence ID" value="KZV85248.1"/>
    <property type="molecule type" value="Genomic_DNA"/>
</dbReference>
<dbReference type="InterPro" id="IPR001810">
    <property type="entry name" value="F-box_dom"/>
</dbReference>
<organism evidence="2 3">
    <name type="scientific">Exidia glandulosa HHB12029</name>
    <dbReference type="NCBI Taxonomy" id="1314781"/>
    <lineage>
        <taxon>Eukaryota</taxon>
        <taxon>Fungi</taxon>
        <taxon>Dikarya</taxon>
        <taxon>Basidiomycota</taxon>
        <taxon>Agaricomycotina</taxon>
        <taxon>Agaricomycetes</taxon>
        <taxon>Auriculariales</taxon>
        <taxon>Exidiaceae</taxon>
        <taxon>Exidia</taxon>
    </lineage>
</organism>
<evidence type="ECO:0000259" key="1">
    <source>
        <dbReference type="PROSITE" id="PS50181"/>
    </source>
</evidence>
<dbReference type="InterPro" id="IPR036047">
    <property type="entry name" value="F-box-like_dom_sf"/>
</dbReference>
<dbReference type="Pfam" id="PF00646">
    <property type="entry name" value="F-box"/>
    <property type="match status" value="1"/>
</dbReference>
<dbReference type="PROSITE" id="PS50181">
    <property type="entry name" value="FBOX"/>
    <property type="match status" value="1"/>
</dbReference>
<keyword evidence="3" id="KW-1185">Reference proteome</keyword>
<name>A0A165DSC5_EXIGL</name>
<evidence type="ECO:0000313" key="3">
    <source>
        <dbReference type="Proteomes" id="UP000077266"/>
    </source>
</evidence>
<dbReference type="OrthoDB" id="3051745at2759"/>
<reference evidence="2 3" key="1">
    <citation type="journal article" date="2016" name="Mol. Biol. Evol.">
        <title>Comparative Genomics of Early-Diverging Mushroom-Forming Fungi Provides Insights into the Origins of Lignocellulose Decay Capabilities.</title>
        <authorList>
            <person name="Nagy L.G."/>
            <person name="Riley R."/>
            <person name="Tritt A."/>
            <person name="Adam C."/>
            <person name="Daum C."/>
            <person name="Floudas D."/>
            <person name="Sun H."/>
            <person name="Yadav J.S."/>
            <person name="Pangilinan J."/>
            <person name="Larsson K.H."/>
            <person name="Matsuura K."/>
            <person name="Barry K."/>
            <person name="Labutti K."/>
            <person name="Kuo R."/>
            <person name="Ohm R.A."/>
            <person name="Bhattacharya S.S."/>
            <person name="Shirouzu T."/>
            <person name="Yoshinaga Y."/>
            <person name="Martin F.M."/>
            <person name="Grigoriev I.V."/>
            <person name="Hibbett D.S."/>
        </authorList>
    </citation>
    <scope>NUCLEOTIDE SEQUENCE [LARGE SCALE GENOMIC DNA]</scope>
    <source>
        <strain evidence="2 3">HHB12029</strain>
    </source>
</reference>
<feature type="domain" description="F-box" evidence="1">
    <location>
        <begin position="4"/>
        <end position="49"/>
    </location>
</feature>
<sequence>MGERGFTRSFPHELEREILGTLGQNDLTRTALVCRRFRDTSVALLFRHIARWSVHVDDDGDAVYSPLSTSFEAVFRVFEDTTLGRHVRFLDVTIALLFETAGADLACARPLTPETLPTVWKSMPGLVALCLKGSTPTGENLGLQDVTFPHLRRLRLDEPDSCIEFIMRHLHRLQNLRLPFDTDTEVTLPVGDLDVSVAAPMHYQGPFLAFMPLLHADSNAHSLVSCTMIGEVGSGIVPTLAPLARHESLRHLTIALRTNQTTMLALLRDCPTWGKQHKVDADVDPPWNRLMRPFPNAVNILPYVESWADEVVLERGLAWAKAIAETCKDAMAVIFSSEVGFTRTSAGPDSKWESDEDPEAVKLVYDELDVFVVYAVPR</sequence>
<dbReference type="Proteomes" id="UP000077266">
    <property type="component" value="Unassembled WGS sequence"/>
</dbReference>
<dbReference type="InParanoid" id="A0A165DSC5"/>
<dbReference type="InterPro" id="IPR032675">
    <property type="entry name" value="LRR_dom_sf"/>
</dbReference>
<dbReference type="Gene3D" id="3.80.10.10">
    <property type="entry name" value="Ribonuclease Inhibitor"/>
    <property type="match status" value="1"/>
</dbReference>
<evidence type="ECO:0000313" key="2">
    <source>
        <dbReference type="EMBL" id="KZV85248.1"/>
    </source>
</evidence>
<dbReference type="AlphaFoldDB" id="A0A165DSC5"/>
<gene>
    <name evidence="2" type="ORF">EXIGLDRAFT_699683</name>
</gene>
<accession>A0A165DSC5</accession>
<protein>
    <recommendedName>
        <fullName evidence="1">F-box domain-containing protein</fullName>
    </recommendedName>
</protein>